<keyword evidence="2" id="KW-0812">Transmembrane</keyword>
<feature type="compositionally biased region" description="Acidic residues" evidence="1">
    <location>
        <begin position="104"/>
        <end position="118"/>
    </location>
</feature>
<dbReference type="RefSeq" id="WP_322878024.1">
    <property type="nucleotide sequence ID" value="NZ_JAVMIP010000006.1"/>
</dbReference>
<evidence type="ECO:0000256" key="1">
    <source>
        <dbReference type="SAM" id="MobiDB-lite"/>
    </source>
</evidence>
<gene>
    <name evidence="3" type="ORF">RIF25_08015</name>
</gene>
<evidence type="ECO:0000313" key="4">
    <source>
        <dbReference type="Proteomes" id="UP001268256"/>
    </source>
</evidence>
<dbReference type="PANTHER" id="PTHR35792">
    <property type="entry name" value="GENERAL STRESS PROTEIN"/>
    <property type="match status" value="1"/>
</dbReference>
<dbReference type="InterPro" id="IPR024623">
    <property type="entry name" value="YtxH"/>
</dbReference>
<dbReference type="Proteomes" id="UP001268256">
    <property type="component" value="Unassembled WGS sequence"/>
</dbReference>
<reference evidence="4" key="1">
    <citation type="submission" date="2023-07" db="EMBL/GenBank/DDBJ databases">
        <authorList>
            <person name="Luz R."/>
            <person name="Cordeiro R."/>
            <person name="Fonseca A."/>
            <person name="Goncalves V."/>
        </authorList>
    </citation>
    <scope>NUCLEOTIDE SEQUENCE [LARGE SCALE GENOMIC DNA]</scope>
    <source>
        <strain evidence="4">BACA0444</strain>
    </source>
</reference>
<evidence type="ECO:0000313" key="3">
    <source>
        <dbReference type="EMBL" id="MDS3860758.1"/>
    </source>
</evidence>
<proteinExistence type="predicted"/>
<accession>A0AAE4JX37</accession>
<dbReference type="PANTHER" id="PTHR35792:SF1">
    <property type="entry name" value="SLL0268 PROTEIN"/>
    <property type="match status" value="1"/>
</dbReference>
<protein>
    <submittedName>
        <fullName evidence="3">YtxH domain-containing protein</fullName>
    </submittedName>
</protein>
<name>A0AAE4JX37_9CYAN</name>
<evidence type="ECO:0000256" key="2">
    <source>
        <dbReference type="SAM" id="Phobius"/>
    </source>
</evidence>
<dbReference type="InterPro" id="IPR052928">
    <property type="entry name" value="Desiccation-related_membrane"/>
</dbReference>
<keyword evidence="4" id="KW-1185">Reference proteome</keyword>
<feature type="region of interest" description="Disordered" evidence="1">
    <location>
        <begin position="95"/>
        <end position="118"/>
    </location>
</feature>
<dbReference type="AlphaFoldDB" id="A0AAE4JX37"/>
<keyword evidence="2" id="KW-0472">Membrane</keyword>
<comment type="caution">
    <text evidence="3">The sequence shown here is derived from an EMBL/GenBank/DDBJ whole genome shotgun (WGS) entry which is preliminary data.</text>
</comment>
<dbReference type="Pfam" id="PF12732">
    <property type="entry name" value="YtxH"/>
    <property type="match status" value="1"/>
</dbReference>
<sequence>MANQRSGFFLGGVLVGTAIGAVVGVLLAPRSGRETRSMLKKSADALPELVEDLADSLQIHTDRLSEAARVSWDDTLERLREAIQDGLEVSQQQRQALQTALDQPDVDETLDDEEVVKL</sequence>
<organism evidence="3 4">
    <name type="scientific">Pseudocalidococcus azoricus BACA0444</name>
    <dbReference type="NCBI Taxonomy" id="2918990"/>
    <lineage>
        <taxon>Bacteria</taxon>
        <taxon>Bacillati</taxon>
        <taxon>Cyanobacteriota</taxon>
        <taxon>Cyanophyceae</taxon>
        <taxon>Acaryochloridales</taxon>
        <taxon>Thermosynechococcaceae</taxon>
        <taxon>Pseudocalidococcus</taxon>
        <taxon>Pseudocalidococcus azoricus</taxon>
    </lineage>
</organism>
<keyword evidence="2" id="KW-1133">Transmembrane helix</keyword>
<dbReference type="EMBL" id="JAVMIP010000006">
    <property type="protein sequence ID" value="MDS3860758.1"/>
    <property type="molecule type" value="Genomic_DNA"/>
</dbReference>
<feature type="transmembrane region" description="Helical" evidence="2">
    <location>
        <begin position="6"/>
        <end position="28"/>
    </location>
</feature>